<feature type="region of interest" description="Disordered" evidence="1">
    <location>
        <begin position="35"/>
        <end position="59"/>
    </location>
</feature>
<evidence type="ECO:0000313" key="3">
    <source>
        <dbReference type="Proteomes" id="UP001154282"/>
    </source>
</evidence>
<dbReference type="Proteomes" id="UP001154282">
    <property type="component" value="Unassembled WGS sequence"/>
</dbReference>
<feature type="compositionally biased region" description="Gly residues" evidence="1">
    <location>
        <begin position="74"/>
        <end position="86"/>
    </location>
</feature>
<reference evidence="2" key="1">
    <citation type="submission" date="2022-08" db="EMBL/GenBank/DDBJ databases">
        <authorList>
            <person name="Gutierrez-Valencia J."/>
        </authorList>
    </citation>
    <scope>NUCLEOTIDE SEQUENCE</scope>
</reference>
<protein>
    <submittedName>
        <fullName evidence="2">Uncharacterized protein</fullName>
    </submittedName>
</protein>
<accession>A0AAV0MIS0</accession>
<dbReference type="EMBL" id="CAMGYJ010000007">
    <property type="protein sequence ID" value="CAI0446041.1"/>
    <property type="molecule type" value="Genomic_DNA"/>
</dbReference>
<name>A0AAV0MIS0_9ROSI</name>
<comment type="caution">
    <text evidence="2">The sequence shown here is derived from an EMBL/GenBank/DDBJ whole genome shotgun (WGS) entry which is preliminary data.</text>
</comment>
<keyword evidence="3" id="KW-1185">Reference proteome</keyword>
<sequence>MLPRLPLRLHRHLAPLQPDLPSLPLPAPRLRFRHPQGTLRELPPGDRLRQSAAGGRRPARGILLHGVLRLRCGGGGGIGGGNGGPERGAQEKRVGEQGG</sequence>
<evidence type="ECO:0000256" key="1">
    <source>
        <dbReference type="SAM" id="MobiDB-lite"/>
    </source>
</evidence>
<organism evidence="2 3">
    <name type="scientific">Linum tenue</name>
    <dbReference type="NCBI Taxonomy" id="586396"/>
    <lineage>
        <taxon>Eukaryota</taxon>
        <taxon>Viridiplantae</taxon>
        <taxon>Streptophyta</taxon>
        <taxon>Embryophyta</taxon>
        <taxon>Tracheophyta</taxon>
        <taxon>Spermatophyta</taxon>
        <taxon>Magnoliopsida</taxon>
        <taxon>eudicotyledons</taxon>
        <taxon>Gunneridae</taxon>
        <taxon>Pentapetalae</taxon>
        <taxon>rosids</taxon>
        <taxon>fabids</taxon>
        <taxon>Malpighiales</taxon>
        <taxon>Linaceae</taxon>
        <taxon>Linum</taxon>
    </lineage>
</organism>
<evidence type="ECO:0000313" key="2">
    <source>
        <dbReference type="EMBL" id="CAI0446041.1"/>
    </source>
</evidence>
<gene>
    <name evidence="2" type="ORF">LITE_LOCUS28852</name>
</gene>
<feature type="region of interest" description="Disordered" evidence="1">
    <location>
        <begin position="74"/>
        <end position="99"/>
    </location>
</feature>
<feature type="compositionally biased region" description="Basic and acidic residues" evidence="1">
    <location>
        <begin position="88"/>
        <end position="99"/>
    </location>
</feature>
<dbReference type="AlphaFoldDB" id="A0AAV0MIS0"/>
<proteinExistence type="predicted"/>